<dbReference type="AlphaFoldDB" id="A0AAV4RUW0"/>
<dbReference type="Proteomes" id="UP001054945">
    <property type="component" value="Unassembled WGS sequence"/>
</dbReference>
<proteinExistence type="predicted"/>
<dbReference type="EMBL" id="BPLR01008497">
    <property type="protein sequence ID" value="GIY25161.1"/>
    <property type="molecule type" value="Genomic_DNA"/>
</dbReference>
<protein>
    <submittedName>
        <fullName evidence="1">Uncharacterized protein</fullName>
    </submittedName>
</protein>
<evidence type="ECO:0000313" key="2">
    <source>
        <dbReference type="EMBL" id="GIY25161.1"/>
    </source>
</evidence>
<comment type="caution">
    <text evidence="1">The sequence shown here is derived from an EMBL/GenBank/DDBJ whole genome shotgun (WGS) entry which is preliminary data.</text>
</comment>
<organism evidence="1 3">
    <name type="scientific">Caerostris extrusa</name>
    <name type="common">Bark spider</name>
    <name type="synonym">Caerostris bankana</name>
    <dbReference type="NCBI Taxonomy" id="172846"/>
    <lineage>
        <taxon>Eukaryota</taxon>
        <taxon>Metazoa</taxon>
        <taxon>Ecdysozoa</taxon>
        <taxon>Arthropoda</taxon>
        <taxon>Chelicerata</taxon>
        <taxon>Arachnida</taxon>
        <taxon>Araneae</taxon>
        <taxon>Araneomorphae</taxon>
        <taxon>Entelegynae</taxon>
        <taxon>Araneoidea</taxon>
        <taxon>Araneidae</taxon>
        <taxon>Caerostris</taxon>
    </lineage>
</organism>
<name>A0AAV4RUW0_CAEEX</name>
<accession>A0AAV4RUW0</accession>
<keyword evidence="3" id="KW-1185">Reference proteome</keyword>
<gene>
    <name evidence="1" type="ORF">CEXT_193031</name>
    <name evidence="2" type="ORF">CEXT_193101</name>
</gene>
<reference evidence="1 3" key="1">
    <citation type="submission" date="2021-06" db="EMBL/GenBank/DDBJ databases">
        <title>Caerostris extrusa draft genome.</title>
        <authorList>
            <person name="Kono N."/>
            <person name="Arakawa K."/>
        </authorList>
    </citation>
    <scope>NUCLEOTIDE SEQUENCE [LARGE SCALE GENOMIC DNA]</scope>
</reference>
<evidence type="ECO:0000313" key="3">
    <source>
        <dbReference type="Proteomes" id="UP001054945"/>
    </source>
</evidence>
<sequence length="98" mass="11133">MQFSLEKPRLPFRFKQPQSKASEDTPTGSGKELVHLERVHGIEVIVILQSMRRALTEFSSCQLPRLSSCRHPLAPEKAVEMLLKTETVLRGAIFLVNF</sequence>
<dbReference type="EMBL" id="BPLR01008497">
    <property type="protein sequence ID" value="GIY25147.1"/>
    <property type="molecule type" value="Genomic_DNA"/>
</dbReference>
<evidence type="ECO:0000313" key="1">
    <source>
        <dbReference type="EMBL" id="GIY25147.1"/>
    </source>
</evidence>